<sequence>MIPVIICGGFGTKLWPVSRQHKPKHFLSLIGEKSLFQLNYEALRTHFKPEDIYVSTNEDQANLAKKQVPEIPDDNFILEPEMRNQGPATGLIAAFLYKKGFKNEPFMLVQVDDLREPVESFIKMMLDCDVIARKENKYLTGGMRLDYPVMGVDYLMMGEKVSEGESVGIFKVERFIWRSTKEETVELTKHQGVLVHTNHTCMTPENLLNMLQKYKPEWYEPLMNFVNGADLMSEYLKMPAGPIEDVTQKVHAAGESLVVELPFKWYDIGTFETLHEYLKEKGLYKVSDNIVDLNGTDNYIRLDDPNKVVALVGVDNLIIVDTGDALLICDKRQTSRVGDALKEVKARELALT</sequence>
<dbReference type="Proteomes" id="UP000034603">
    <property type="component" value="Unassembled WGS sequence"/>
</dbReference>
<dbReference type="Pfam" id="PF22640">
    <property type="entry name" value="ManC_GMP_beta-helix"/>
    <property type="match status" value="1"/>
</dbReference>
<dbReference type="GO" id="GO:0004475">
    <property type="term" value="F:mannose-1-phosphate guanylyltransferase (GTP) activity"/>
    <property type="evidence" value="ECO:0007669"/>
    <property type="project" value="TreeGrafter"/>
</dbReference>
<feature type="domain" description="MannoseP isomerase/GMP-like beta-helix" evidence="2">
    <location>
        <begin position="289"/>
        <end position="339"/>
    </location>
</feature>
<keyword evidence="3" id="KW-0808">Transferase</keyword>
<dbReference type="Pfam" id="PF00483">
    <property type="entry name" value="NTP_transferase"/>
    <property type="match status" value="1"/>
</dbReference>
<proteinExistence type="predicted"/>
<evidence type="ECO:0000259" key="2">
    <source>
        <dbReference type="Pfam" id="PF22640"/>
    </source>
</evidence>
<comment type="caution">
    <text evidence="3">The sequence shown here is derived from an EMBL/GenBank/DDBJ whole genome shotgun (WGS) entry which is preliminary data.</text>
</comment>
<feature type="domain" description="Nucleotidyl transferase" evidence="1">
    <location>
        <begin position="3"/>
        <end position="108"/>
    </location>
</feature>
<dbReference type="SUPFAM" id="SSF53448">
    <property type="entry name" value="Nucleotide-diphospho-sugar transferases"/>
    <property type="match status" value="1"/>
</dbReference>
<dbReference type="PANTHER" id="PTHR46390">
    <property type="entry name" value="MANNOSE-1-PHOSPHATE GUANYLYLTRANSFERASE"/>
    <property type="match status" value="1"/>
</dbReference>
<dbReference type="InterPro" id="IPR054566">
    <property type="entry name" value="ManC/GMP-like_b-helix"/>
</dbReference>
<reference evidence="3 4" key="1">
    <citation type="journal article" date="2015" name="Nature">
        <title>rRNA introns, odd ribosomes, and small enigmatic genomes across a large radiation of phyla.</title>
        <authorList>
            <person name="Brown C.T."/>
            <person name="Hug L.A."/>
            <person name="Thomas B.C."/>
            <person name="Sharon I."/>
            <person name="Castelle C.J."/>
            <person name="Singh A."/>
            <person name="Wilkins M.J."/>
            <person name="Williams K.H."/>
            <person name="Banfield J.F."/>
        </authorList>
    </citation>
    <scope>NUCLEOTIDE SEQUENCE [LARGE SCALE GENOMIC DNA]</scope>
</reference>
<dbReference type="InterPro" id="IPR029044">
    <property type="entry name" value="Nucleotide-diphossugar_trans"/>
</dbReference>
<dbReference type="EMBL" id="LBTR01000002">
    <property type="protein sequence ID" value="KKQ46331.1"/>
    <property type="molecule type" value="Genomic_DNA"/>
</dbReference>
<gene>
    <name evidence="3" type="ORF">US62_C0002G0014</name>
</gene>
<dbReference type="GO" id="GO:0009298">
    <property type="term" value="P:GDP-mannose biosynthetic process"/>
    <property type="evidence" value="ECO:0007669"/>
    <property type="project" value="TreeGrafter"/>
</dbReference>
<dbReference type="InterPro" id="IPR051161">
    <property type="entry name" value="Mannose-6P_isomerase_type2"/>
</dbReference>
<dbReference type="Gene3D" id="3.90.550.10">
    <property type="entry name" value="Spore Coat Polysaccharide Biosynthesis Protein SpsA, Chain A"/>
    <property type="match status" value="1"/>
</dbReference>
<dbReference type="AlphaFoldDB" id="A0A0G0L0T2"/>
<dbReference type="PANTHER" id="PTHR46390:SF1">
    <property type="entry name" value="MANNOSE-1-PHOSPHATE GUANYLYLTRANSFERASE"/>
    <property type="match status" value="1"/>
</dbReference>
<accession>A0A0G0L0T2</accession>
<evidence type="ECO:0000313" key="4">
    <source>
        <dbReference type="Proteomes" id="UP000034603"/>
    </source>
</evidence>
<evidence type="ECO:0000313" key="3">
    <source>
        <dbReference type="EMBL" id="KKQ46331.1"/>
    </source>
</evidence>
<name>A0A0G0L0T2_9BACT</name>
<evidence type="ECO:0000259" key="1">
    <source>
        <dbReference type="Pfam" id="PF00483"/>
    </source>
</evidence>
<protein>
    <submittedName>
        <fullName evidence="3">Mannose-1-phosphate guanylyltransferase</fullName>
    </submittedName>
</protein>
<keyword evidence="3" id="KW-0548">Nucleotidyltransferase</keyword>
<dbReference type="SUPFAM" id="SSF159283">
    <property type="entry name" value="Guanosine diphospho-D-mannose pyrophosphorylase/mannose-6-phosphate isomerase linker domain"/>
    <property type="match status" value="1"/>
</dbReference>
<dbReference type="InterPro" id="IPR005835">
    <property type="entry name" value="NTP_transferase_dom"/>
</dbReference>
<organism evidence="3 4">
    <name type="scientific">Candidatus Woesebacteria bacterium GW2011_GWA1_37_8</name>
    <dbReference type="NCBI Taxonomy" id="1618546"/>
    <lineage>
        <taxon>Bacteria</taxon>
        <taxon>Candidatus Woeseibacteriota</taxon>
    </lineage>
</organism>
<dbReference type="PATRIC" id="fig|1618546.3.peg.45"/>